<name>A0A8J6NEB0_9BACT</name>
<dbReference type="Proteomes" id="UP000614424">
    <property type="component" value="Unassembled WGS sequence"/>
</dbReference>
<dbReference type="GO" id="GO:0016491">
    <property type="term" value="F:oxidoreductase activity"/>
    <property type="evidence" value="ECO:0007669"/>
    <property type="project" value="InterPro"/>
</dbReference>
<accession>A0A8J6NEB0</accession>
<dbReference type="Pfam" id="PF00881">
    <property type="entry name" value="Nitroreductase"/>
    <property type="match status" value="1"/>
</dbReference>
<dbReference type="InterPro" id="IPR052544">
    <property type="entry name" value="Bacteriocin_Proc_Enz"/>
</dbReference>
<dbReference type="CDD" id="cd02142">
    <property type="entry name" value="McbC_SagB-like_oxidoreductase"/>
    <property type="match status" value="1"/>
</dbReference>
<proteinExistence type="predicted"/>
<dbReference type="NCBIfam" id="TIGR03605">
    <property type="entry name" value="antibiot_sagB"/>
    <property type="match status" value="1"/>
</dbReference>
<evidence type="ECO:0000259" key="1">
    <source>
        <dbReference type="Pfam" id="PF00881"/>
    </source>
</evidence>
<evidence type="ECO:0000313" key="3">
    <source>
        <dbReference type="Proteomes" id="UP000614424"/>
    </source>
</evidence>
<dbReference type="PANTHER" id="PTHR43745">
    <property type="entry name" value="NITROREDUCTASE MJ1384-RELATED"/>
    <property type="match status" value="1"/>
</dbReference>
<gene>
    <name evidence="2" type="ORF">H8E41_11280</name>
</gene>
<evidence type="ECO:0000313" key="2">
    <source>
        <dbReference type="EMBL" id="MBC8318479.1"/>
    </source>
</evidence>
<dbReference type="SUPFAM" id="SSF55469">
    <property type="entry name" value="FMN-dependent nitroreductase-like"/>
    <property type="match status" value="1"/>
</dbReference>
<sequence>MCQIVKNSFLAAFFLLICLAPARGFSFGNDLRIALPRPSTTGNLSVEEALQARKSIRSYSKEPLLLSEISQLLWAAQGITRKDGKRTAPSAGALYPLEIYIVSGQVHGLDSGIYRYQADRHTLEPVLSGMRQKELATAALQQDSIIHSSAVIVVAGVYRRTAKKYGGRAERYVHIETGHAAQNIFLQATSLGLSTVVIGAFDDDAVKRVLGMPQNETPLLLMPLGK</sequence>
<dbReference type="InterPro" id="IPR029479">
    <property type="entry name" value="Nitroreductase"/>
</dbReference>
<organism evidence="2 3">
    <name type="scientific">Candidatus Desulfobia pelagia</name>
    <dbReference type="NCBI Taxonomy" id="2841692"/>
    <lineage>
        <taxon>Bacteria</taxon>
        <taxon>Pseudomonadati</taxon>
        <taxon>Thermodesulfobacteriota</taxon>
        <taxon>Desulfobulbia</taxon>
        <taxon>Desulfobulbales</taxon>
        <taxon>Desulfobulbaceae</taxon>
        <taxon>Candidatus Desulfobia</taxon>
    </lineage>
</organism>
<dbReference type="AlphaFoldDB" id="A0A8J6NEB0"/>
<feature type="domain" description="Nitroreductase" evidence="1">
    <location>
        <begin position="51"/>
        <end position="226"/>
    </location>
</feature>
<dbReference type="Gene3D" id="3.40.109.10">
    <property type="entry name" value="NADH Oxidase"/>
    <property type="match status" value="1"/>
</dbReference>
<dbReference type="PANTHER" id="PTHR43745:SF2">
    <property type="entry name" value="NITROREDUCTASE MJ1384-RELATED"/>
    <property type="match status" value="1"/>
</dbReference>
<dbReference type="InterPro" id="IPR000415">
    <property type="entry name" value="Nitroreductase-like"/>
</dbReference>
<dbReference type="InterPro" id="IPR020051">
    <property type="entry name" value="SagB-type_dehydrogenase"/>
</dbReference>
<comment type="caution">
    <text evidence="2">The sequence shown here is derived from an EMBL/GenBank/DDBJ whole genome shotgun (WGS) entry which is preliminary data.</text>
</comment>
<dbReference type="EMBL" id="JACNJZ010000165">
    <property type="protein sequence ID" value="MBC8318479.1"/>
    <property type="molecule type" value="Genomic_DNA"/>
</dbReference>
<protein>
    <submittedName>
        <fullName evidence="2">SagB/ThcOx family dehydrogenase</fullName>
    </submittedName>
</protein>
<reference evidence="2 3" key="1">
    <citation type="submission" date="2020-08" db="EMBL/GenBank/DDBJ databases">
        <title>Bridging the membrane lipid divide: bacteria of the FCB group superphylum have the potential to synthesize archaeal ether lipids.</title>
        <authorList>
            <person name="Villanueva L."/>
            <person name="Von Meijenfeldt F.A.B."/>
            <person name="Westbye A.B."/>
            <person name="Yadav S."/>
            <person name="Hopmans E.C."/>
            <person name="Dutilh B.E."/>
            <person name="Sinninghe Damste J.S."/>
        </authorList>
    </citation>
    <scope>NUCLEOTIDE SEQUENCE [LARGE SCALE GENOMIC DNA]</scope>
    <source>
        <strain evidence="2">NIOZ-UU47</strain>
    </source>
</reference>